<dbReference type="InterPro" id="IPR001579">
    <property type="entry name" value="Glyco_hydro_18_chit_AS"/>
</dbReference>
<dbReference type="GO" id="GO:0008843">
    <property type="term" value="F:endochitinase activity"/>
    <property type="evidence" value="ECO:0007669"/>
    <property type="project" value="UniProtKB-EC"/>
</dbReference>
<dbReference type="GO" id="GO:0006032">
    <property type="term" value="P:chitin catabolic process"/>
    <property type="evidence" value="ECO:0007669"/>
    <property type="project" value="UniProtKB-KW"/>
</dbReference>
<dbReference type="Pfam" id="PF01607">
    <property type="entry name" value="CBM_14"/>
    <property type="match status" value="4"/>
</dbReference>
<comment type="similarity">
    <text evidence="2">Belongs to the glycosyl hydrolase 18 family. Chitinase class II subfamily.</text>
</comment>
<dbReference type="InterPro" id="IPR017853">
    <property type="entry name" value="GH"/>
</dbReference>
<feature type="domain" description="GH18" evidence="16">
    <location>
        <begin position="234"/>
        <end position="604"/>
    </location>
</feature>
<feature type="region of interest" description="Disordered" evidence="13">
    <location>
        <begin position="946"/>
        <end position="971"/>
    </location>
</feature>
<dbReference type="Gene3D" id="3.10.50.10">
    <property type="match status" value="4"/>
</dbReference>
<evidence type="ECO:0000256" key="3">
    <source>
        <dbReference type="ARBA" id="ARBA00012729"/>
    </source>
</evidence>
<dbReference type="InterPro" id="IPR036508">
    <property type="entry name" value="Chitin-bd_dom_sf"/>
</dbReference>
<dbReference type="SMART" id="SM00494">
    <property type="entry name" value="ChtBD2"/>
    <property type="match status" value="4"/>
</dbReference>
<evidence type="ECO:0000259" key="15">
    <source>
        <dbReference type="PROSITE" id="PS50940"/>
    </source>
</evidence>
<dbReference type="FunFam" id="3.20.20.80:FF:000007">
    <property type="entry name" value="Acidic mammalian chitinase"/>
    <property type="match status" value="4"/>
</dbReference>
<dbReference type="InterPro" id="IPR050314">
    <property type="entry name" value="Glycosyl_Hydrlase_18"/>
</dbReference>
<dbReference type="PANTHER" id="PTHR11177">
    <property type="entry name" value="CHITINASE"/>
    <property type="match status" value="1"/>
</dbReference>
<dbReference type="FunFam" id="3.10.50.10:FF:000004">
    <property type="entry name" value="Chitinase 5"/>
    <property type="match status" value="1"/>
</dbReference>
<evidence type="ECO:0000259" key="16">
    <source>
        <dbReference type="PROSITE" id="PS51910"/>
    </source>
</evidence>
<dbReference type="Pfam" id="PF00704">
    <property type="entry name" value="Glyco_hydro_18"/>
    <property type="match status" value="4"/>
</dbReference>
<feature type="domain" description="Chitin-binding type-2" evidence="15">
    <location>
        <begin position="822"/>
        <end position="875"/>
    </location>
</feature>
<feature type="domain" description="Chitin-binding type-2" evidence="15">
    <location>
        <begin position="891"/>
        <end position="945"/>
    </location>
</feature>
<dbReference type="GO" id="GO:0005576">
    <property type="term" value="C:extracellular region"/>
    <property type="evidence" value="ECO:0007669"/>
    <property type="project" value="InterPro"/>
</dbReference>
<evidence type="ECO:0000256" key="4">
    <source>
        <dbReference type="ARBA" id="ARBA00022669"/>
    </source>
</evidence>
<evidence type="ECO:0000256" key="12">
    <source>
        <dbReference type="RuleBase" id="RU000489"/>
    </source>
</evidence>
<keyword evidence="10 12" id="KW-0326">Glycosidase</keyword>
<dbReference type="PROSITE" id="PS01095">
    <property type="entry name" value="GH18_1"/>
    <property type="match status" value="1"/>
</dbReference>
<reference evidence="17 18" key="1">
    <citation type="journal article" date="2007" name="Nature">
        <title>Evolution of genes and genomes on the Drosophila phylogeny.</title>
        <authorList>
            <consortium name="Drosophila 12 Genomes Consortium"/>
            <person name="Clark A.G."/>
            <person name="Eisen M.B."/>
            <person name="Smith D.R."/>
            <person name="Bergman C.M."/>
            <person name="Oliver B."/>
            <person name="Markow T.A."/>
            <person name="Kaufman T.C."/>
            <person name="Kellis M."/>
            <person name="Gelbart W."/>
            <person name="Iyer V.N."/>
            <person name="Pollard D.A."/>
            <person name="Sackton T.B."/>
            <person name="Larracuente A.M."/>
            <person name="Singh N.D."/>
            <person name="Abad J.P."/>
            <person name="Abt D.N."/>
            <person name="Adryan B."/>
            <person name="Aguade M."/>
            <person name="Akashi H."/>
            <person name="Anderson W.W."/>
            <person name="Aquadro C.F."/>
            <person name="Ardell D.H."/>
            <person name="Arguello R."/>
            <person name="Artieri C.G."/>
            <person name="Barbash D.A."/>
            <person name="Barker D."/>
            <person name="Barsanti P."/>
            <person name="Batterham P."/>
            <person name="Batzoglou S."/>
            <person name="Begun D."/>
            <person name="Bhutkar A."/>
            <person name="Blanco E."/>
            <person name="Bosak S.A."/>
            <person name="Bradley R.K."/>
            <person name="Brand A.D."/>
            <person name="Brent M.R."/>
            <person name="Brooks A.N."/>
            <person name="Brown R.H."/>
            <person name="Butlin R.K."/>
            <person name="Caggese C."/>
            <person name="Calvi B.R."/>
            <person name="Bernardo de Carvalho A."/>
            <person name="Caspi A."/>
            <person name="Castrezana S."/>
            <person name="Celniker S.E."/>
            <person name="Chang J.L."/>
            <person name="Chapple C."/>
            <person name="Chatterji S."/>
            <person name="Chinwalla A."/>
            <person name="Civetta A."/>
            <person name="Clifton S.W."/>
            <person name="Comeron J.M."/>
            <person name="Costello J.C."/>
            <person name="Coyne J.A."/>
            <person name="Daub J."/>
            <person name="David R.G."/>
            <person name="Delcher A.L."/>
            <person name="Delehaunty K."/>
            <person name="Do C.B."/>
            <person name="Ebling H."/>
            <person name="Edwards K."/>
            <person name="Eickbush T."/>
            <person name="Evans J.D."/>
            <person name="Filipski A."/>
            <person name="Findeiss S."/>
            <person name="Freyhult E."/>
            <person name="Fulton L."/>
            <person name="Fulton R."/>
            <person name="Garcia A.C."/>
            <person name="Gardiner A."/>
            <person name="Garfield D.A."/>
            <person name="Garvin B.E."/>
            <person name="Gibson G."/>
            <person name="Gilbert D."/>
            <person name="Gnerre S."/>
            <person name="Godfrey J."/>
            <person name="Good R."/>
            <person name="Gotea V."/>
            <person name="Gravely B."/>
            <person name="Greenberg A.J."/>
            <person name="Griffiths-Jones S."/>
            <person name="Gross S."/>
            <person name="Guigo R."/>
            <person name="Gustafson E.A."/>
            <person name="Haerty W."/>
            <person name="Hahn M.W."/>
            <person name="Halligan D.L."/>
            <person name="Halpern A.L."/>
            <person name="Halter G.M."/>
            <person name="Han M.V."/>
            <person name="Heger A."/>
            <person name="Hillier L."/>
            <person name="Hinrichs A.S."/>
            <person name="Holmes I."/>
            <person name="Hoskins R.A."/>
            <person name="Hubisz M.J."/>
            <person name="Hultmark D."/>
            <person name="Huntley M.A."/>
            <person name="Jaffe D.B."/>
            <person name="Jagadeeshan S."/>
            <person name="Jeck W.R."/>
            <person name="Johnson J."/>
            <person name="Jones C.D."/>
            <person name="Jordan W.C."/>
            <person name="Karpen G.H."/>
            <person name="Kataoka E."/>
            <person name="Keightley P.D."/>
            <person name="Kheradpour P."/>
            <person name="Kirkness E.F."/>
            <person name="Koerich L.B."/>
            <person name="Kristiansen K."/>
            <person name="Kudrna D."/>
            <person name="Kulathinal R.J."/>
            <person name="Kumar S."/>
            <person name="Kwok R."/>
            <person name="Lander E."/>
            <person name="Langley C.H."/>
            <person name="Lapoint R."/>
            <person name="Lazzaro B.P."/>
            <person name="Lee S.J."/>
            <person name="Levesque L."/>
            <person name="Li R."/>
            <person name="Lin C.F."/>
            <person name="Lin M.F."/>
            <person name="Lindblad-Toh K."/>
            <person name="Llopart A."/>
            <person name="Long M."/>
            <person name="Low L."/>
            <person name="Lozovsky E."/>
            <person name="Lu J."/>
            <person name="Luo M."/>
            <person name="Machado C.A."/>
            <person name="Makalowski W."/>
            <person name="Marzo M."/>
            <person name="Matsuda M."/>
            <person name="Matzkin L."/>
            <person name="McAllister B."/>
            <person name="McBride C.S."/>
            <person name="McKernan B."/>
            <person name="McKernan K."/>
            <person name="Mendez-Lago M."/>
            <person name="Minx P."/>
            <person name="Mollenhauer M.U."/>
            <person name="Montooth K."/>
            <person name="Mount S.M."/>
            <person name="Mu X."/>
            <person name="Myers E."/>
            <person name="Negre B."/>
            <person name="Newfeld S."/>
            <person name="Nielsen R."/>
            <person name="Noor M.A."/>
            <person name="O'Grady P."/>
            <person name="Pachter L."/>
            <person name="Papaceit M."/>
            <person name="Parisi M.J."/>
            <person name="Parisi M."/>
            <person name="Parts L."/>
            <person name="Pedersen J.S."/>
            <person name="Pesole G."/>
            <person name="Phillippy A.M."/>
            <person name="Ponting C.P."/>
            <person name="Pop M."/>
            <person name="Porcelli D."/>
            <person name="Powell J.R."/>
            <person name="Prohaska S."/>
            <person name="Pruitt K."/>
            <person name="Puig M."/>
            <person name="Quesneville H."/>
            <person name="Ram K.R."/>
            <person name="Rand D."/>
            <person name="Rasmussen M.D."/>
            <person name="Reed L.K."/>
            <person name="Reenan R."/>
            <person name="Reily A."/>
            <person name="Remington K.A."/>
            <person name="Rieger T.T."/>
            <person name="Ritchie M.G."/>
            <person name="Robin C."/>
            <person name="Rogers Y.H."/>
            <person name="Rohde C."/>
            <person name="Rozas J."/>
            <person name="Rubenfield M.J."/>
            <person name="Ruiz A."/>
            <person name="Russo S."/>
            <person name="Salzberg S.L."/>
            <person name="Sanchez-Gracia A."/>
            <person name="Saranga D.J."/>
            <person name="Sato H."/>
            <person name="Schaeffer S.W."/>
            <person name="Schatz M.C."/>
            <person name="Schlenke T."/>
            <person name="Schwartz R."/>
            <person name="Segarra C."/>
            <person name="Singh R.S."/>
            <person name="Sirot L."/>
            <person name="Sirota M."/>
            <person name="Sisneros N.B."/>
            <person name="Smith C.D."/>
            <person name="Smith T.F."/>
            <person name="Spieth J."/>
            <person name="Stage D.E."/>
            <person name="Stark A."/>
            <person name="Stephan W."/>
            <person name="Strausberg R.L."/>
            <person name="Strempel S."/>
            <person name="Sturgill D."/>
            <person name="Sutton G."/>
            <person name="Sutton G.G."/>
            <person name="Tao W."/>
            <person name="Teichmann S."/>
            <person name="Tobari Y.N."/>
            <person name="Tomimura Y."/>
            <person name="Tsolas J.M."/>
            <person name="Valente V.L."/>
            <person name="Venter E."/>
            <person name="Venter J.C."/>
            <person name="Vicario S."/>
            <person name="Vieira F.G."/>
            <person name="Vilella A.J."/>
            <person name="Villasante A."/>
            <person name="Walenz B."/>
            <person name="Wang J."/>
            <person name="Wasserman M."/>
            <person name="Watts T."/>
            <person name="Wilson D."/>
            <person name="Wilson R.K."/>
            <person name="Wing R.A."/>
            <person name="Wolfner M.F."/>
            <person name="Wong A."/>
            <person name="Wong G.K."/>
            <person name="Wu C.I."/>
            <person name="Wu G."/>
            <person name="Yamamoto D."/>
            <person name="Yang H.P."/>
            <person name="Yang S.P."/>
            <person name="Yorke J.A."/>
            <person name="Yoshida K."/>
            <person name="Zdobnov E."/>
            <person name="Zhang P."/>
            <person name="Zhang Y."/>
            <person name="Zimin A.V."/>
            <person name="Baldwin J."/>
            <person name="Abdouelleil A."/>
            <person name="Abdulkadir J."/>
            <person name="Abebe A."/>
            <person name="Abera B."/>
            <person name="Abreu J."/>
            <person name="Acer S.C."/>
            <person name="Aftuck L."/>
            <person name="Alexander A."/>
            <person name="An P."/>
            <person name="Anderson E."/>
            <person name="Anderson S."/>
            <person name="Arachi H."/>
            <person name="Azer M."/>
            <person name="Bachantsang P."/>
            <person name="Barry A."/>
            <person name="Bayul T."/>
            <person name="Berlin A."/>
            <person name="Bessette D."/>
            <person name="Bloom T."/>
            <person name="Blye J."/>
            <person name="Boguslavskiy L."/>
            <person name="Bonnet C."/>
            <person name="Boukhgalter B."/>
            <person name="Bourzgui I."/>
            <person name="Brown A."/>
            <person name="Cahill P."/>
            <person name="Channer S."/>
            <person name="Cheshatsang Y."/>
            <person name="Chuda L."/>
            <person name="Citroen M."/>
            <person name="Collymore A."/>
            <person name="Cooke P."/>
            <person name="Costello M."/>
            <person name="D'Aco K."/>
            <person name="Daza R."/>
            <person name="De Haan G."/>
            <person name="DeGray S."/>
            <person name="DeMaso C."/>
            <person name="Dhargay N."/>
            <person name="Dooley K."/>
            <person name="Dooley E."/>
            <person name="Doricent M."/>
            <person name="Dorje P."/>
            <person name="Dorjee K."/>
            <person name="Dupes A."/>
            <person name="Elong R."/>
            <person name="Falk J."/>
            <person name="Farina A."/>
            <person name="Faro S."/>
            <person name="Ferguson D."/>
            <person name="Fisher S."/>
            <person name="Foley C.D."/>
            <person name="Franke A."/>
            <person name="Friedrich D."/>
            <person name="Gadbois L."/>
            <person name="Gearin G."/>
            <person name="Gearin C.R."/>
            <person name="Giannoukos G."/>
            <person name="Goode T."/>
            <person name="Graham J."/>
            <person name="Grandbois E."/>
            <person name="Grewal S."/>
            <person name="Gyaltsen K."/>
            <person name="Hafez N."/>
            <person name="Hagos B."/>
            <person name="Hall J."/>
            <person name="Henson C."/>
            <person name="Hollinger A."/>
            <person name="Honan T."/>
            <person name="Huard M.D."/>
            <person name="Hughes L."/>
            <person name="Hurhula B."/>
            <person name="Husby M.E."/>
            <person name="Kamat A."/>
            <person name="Kanga B."/>
            <person name="Kashin S."/>
            <person name="Khazanovich D."/>
            <person name="Kisner P."/>
            <person name="Lance K."/>
            <person name="Lara M."/>
            <person name="Lee W."/>
            <person name="Lennon N."/>
            <person name="Letendre F."/>
            <person name="LeVine R."/>
            <person name="Lipovsky A."/>
            <person name="Liu X."/>
            <person name="Liu J."/>
            <person name="Liu S."/>
            <person name="Lokyitsang T."/>
            <person name="Lokyitsang Y."/>
            <person name="Lubonja R."/>
            <person name="Lui A."/>
            <person name="MacDonald P."/>
            <person name="Magnisalis V."/>
            <person name="Maru K."/>
            <person name="Matthews C."/>
            <person name="McCusker W."/>
            <person name="McDonough S."/>
            <person name="Mehta T."/>
            <person name="Meldrim J."/>
            <person name="Meneus L."/>
            <person name="Mihai O."/>
            <person name="Mihalev A."/>
            <person name="Mihova T."/>
            <person name="Mittelman R."/>
            <person name="Mlenga V."/>
            <person name="Montmayeur A."/>
            <person name="Mulrain L."/>
            <person name="Navidi A."/>
            <person name="Naylor J."/>
            <person name="Negash T."/>
            <person name="Nguyen T."/>
            <person name="Nguyen N."/>
            <person name="Nicol R."/>
            <person name="Norbu C."/>
            <person name="Norbu N."/>
            <person name="Novod N."/>
            <person name="O'Neill B."/>
            <person name="Osman S."/>
            <person name="Markiewicz E."/>
            <person name="Oyono O.L."/>
            <person name="Patti C."/>
            <person name="Phunkhang P."/>
            <person name="Pierre F."/>
            <person name="Priest M."/>
            <person name="Raghuraman S."/>
            <person name="Rege F."/>
            <person name="Reyes R."/>
            <person name="Rise C."/>
            <person name="Rogov P."/>
            <person name="Ross K."/>
            <person name="Ryan E."/>
            <person name="Settipalli S."/>
            <person name="Shea T."/>
            <person name="Sherpa N."/>
            <person name="Shi L."/>
            <person name="Shih D."/>
            <person name="Sparrow T."/>
            <person name="Spaulding J."/>
            <person name="Stalker J."/>
            <person name="Stange-Thomann N."/>
            <person name="Stavropoulos S."/>
            <person name="Stone C."/>
            <person name="Strader C."/>
            <person name="Tesfaye S."/>
            <person name="Thomson T."/>
            <person name="Thoulutsang Y."/>
            <person name="Thoulutsang D."/>
            <person name="Topham K."/>
            <person name="Topping I."/>
            <person name="Tsamla T."/>
            <person name="Vassiliev H."/>
            <person name="Vo A."/>
            <person name="Wangchuk T."/>
            <person name="Wangdi T."/>
            <person name="Weiand M."/>
            <person name="Wilkinson J."/>
            <person name="Wilson A."/>
            <person name="Yadav S."/>
            <person name="Young G."/>
            <person name="Yu Q."/>
            <person name="Zembek L."/>
            <person name="Zhong D."/>
            <person name="Zimmer A."/>
            <person name="Zwirko Z."/>
            <person name="Jaffe D.B."/>
            <person name="Alvarez P."/>
            <person name="Brockman W."/>
            <person name="Butler J."/>
            <person name="Chin C."/>
            <person name="Gnerre S."/>
            <person name="Grabherr M."/>
            <person name="Kleber M."/>
            <person name="Mauceli E."/>
            <person name="MacCallum I."/>
        </authorList>
    </citation>
    <scope>NUCLEOTIDE SEQUENCE [LARGE SCALE GENOMIC DNA]</scope>
    <source>
        <strain evidence="18">Tai18E2 / Tucson 14021-0261.01</strain>
    </source>
</reference>
<evidence type="ECO:0000256" key="11">
    <source>
        <dbReference type="ARBA" id="ARBA00023326"/>
    </source>
</evidence>
<evidence type="ECO:0000256" key="9">
    <source>
        <dbReference type="ARBA" id="ARBA00023277"/>
    </source>
</evidence>
<dbReference type="SUPFAM" id="SSF51445">
    <property type="entry name" value="(Trans)glycosidases"/>
    <property type="match status" value="4"/>
</dbReference>
<name>A0A0R1E762_DROYA</name>
<dbReference type="SMR" id="A0A0R1E762"/>
<feature type="domain" description="GH18" evidence="16">
    <location>
        <begin position="1436"/>
        <end position="1804"/>
    </location>
</feature>
<feature type="domain" description="GH18" evidence="16">
    <location>
        <begin position="1935"/>
        <end position="2305"/>
    </location>
</feature>
<sequence length="2314" mass="262066">MQLNALCMLVVVLAIAVKAHIRIDELEVHLESNYKPAFIRSAVESIPLDNNTKLLVRNSAKPEFGNAFLPLRSAVESIPTPYQSNTSKLRKNSDIRSFVRDAVESLPNDEDGLEHMGFSKKYYNSASDDVEGVDPKNKKSTQHVNLNPWTISNKYAAFIAPGNSEDFYPMSYRAGSPHQELLNIMNIKPVKQTDKLDRYAERQSYGVLGYSNLPYQQSYGALGLVNRNDFKVTTKVLCYMSNWAFYRSGEAHFVPEQIDPNLCSVIIYSFASLDTDHLTIREFDSWVDLDNQYYRRVTSLGVPVLIALGGWTDSSGSKYSRLVGDNLRRRVFVSSVSSFLLRHGFSGLHLDWNYPKCWQSDCSRGPATDRPNLTKLLRELRTEFHSVNPKFQLGVAISGYKEIIMEAYDFPALSDIVDYMTVMTYDYHGAWEKKTGHVSPLYGLSSDTYPQYNTNYTMQLLLKMGAKREKLVLSIPFYGQSFTLANAQQTLAGPGVAATGPGEAGELTKQPGMLAYYEICERLTKFKWKSDRDLNLTFGPFAMLNDQWVGYDDVTSVQAKARYAANNNFAGVAAWTVDLDDFRNLCCSESYPLLRAINRELGRLDSNPPTHPNCERPTLLVPPIPPQMTTISSEDSGGLVQNHDHTTSLPIWEDSSSLMFSTTNNPNPVSTTATSTVHWWSSSTERPREPTMTTARPTHTTIPVPAVMYPVAQASNCKSGEFYADSKNCNAYYHCIIAGELRQQFCPGGLHWNNEAKGCDWPSSAQCSLKIDQHLSTSYPKPIQTSKKPETTLKPNKKPLATSVHHPVSNTSSGPQYLRPTFLECNEGEYYPHRNCRKYYICVNKVLVPSECGGDLHWDGIKKFCDWPENVQCVTSQKYLKIIQSSSANEEDPCNGEKRVPYPGNCSKYLFCLWNRLQASDCPPGLHYNEVIGNCDWPAAAKCNPKGDESSGEAEINDISKPPNFTHPMNPTENPVPKPLDSYYKVICYFTNWAWYRKGIGRFTPDDIHTDLCTHIIYGFAVLDHSELILRTHDSWADVENKFYTRVSSLKSKGIKVSLALGGWNDSQGDKYSRLVRSPVARARFVRHALEFIEKYGFEGLDLDWEYPVCWQTECNKGSAEEKEGFTAWVQELSVAFRPRGLLLSTAVSPSRKIIDAGYDIPQLSRYFDWIAIMTYDFHGHWDKKTGHVAPLYHHPDDDFEHFNVNSSINYWMEKGAPSRKLVMGIPLYGQSFTLENNNSSGINAKAPGPGVAGEFTRAAGFLAYYEICERVNRLGWQVVHDEFGRIGPYAYKGTQWVSYDSPDMVRKKALLARSLNLGGGMVWALDLDDFRNRCGNGVHPLLSEIHKVLKDPPSLWEMPHDIVPIESTSIEYPGIEGEDLESEGENLEVQSIEAVMQTSNEKEHELLEPLQEDIFDPNNQIEVENIEATDLATKFKVVCYFTNWAWYRQSGGKFLPEDIDADLCTHIIYGFAVLSQEKLTIQPHDSWADLDNKFYERIVAYRKKGAKVTVAIGGWNDSAGDKYSRLVKNPEARSRFIRNVLNFIEEYNFDGLDLDWEYPVCWQVDCTKGTADEKNGFTALVRELFYAFQPKGLILSAAVSPNKNVIDAGYDVEELSHYFSWISVMAYDYHGQWDKKTGHVAPMYAHPDGTVNFNANFSMNYWISKGAERRKLVMGMPLYGQSFSLAETTNHQLNAPTYGGGEAGEATRARGFLAFYEICLKIRHHRWNVVKDNKGRMGPFAYHGDQWVSFDDVPMIRHKSEYIKAMGLGGAMIWALDLDDFKNVCGCESYPLLKAINRVLRGFGGLQPKCWLEQRKSTKKPNINPPFRPTINAPPRPSLDSVKQNLALNFMSIKCNNKNYLPHEHDCTKYYICEHGTHVERSCPLGLQWNKNYCDWPTNVQCSLQSDQRILEPSINRQSPTSAITEPSITNNAYKVVCYFTNWAWYRPSHGKYVPEDIDANFCTHIIYGFAVLDSNSLTIKTDDSWTDIDNRFYERVVKYKQRGLRVMLAIGGWNDSIGSKYARLVLDPQSRRRFVASVLSFLEQYGFEGLDLAWEFPVCWQVDCDKGNPAEKEGFVALVKELSQAFKEKGLILSAAVSPSKMVIDTGYNVSELSPHFDWVAVMTYDFHGHWVMRTGQASPLFHKVGDDANLYLNGNFSIHYWLERGIPREKLIMGMPMYGQTFTLADQNRRSLNDKTVGPGKAGTFTKANGFLAFYEICEKVGNGDWEVVRDKEGIFGSYAYSGNQWISYDDVTTIRRKAQFIKNMQLGGGMIWALDLDDFRGLCGCGKHPLLRTLNQELLGISRQKAKDCT</sequence>
<dbReference type="CDD" id="cd02872">
    <property type="entry name" value="GH18_chitolectin_chitotriosidase"/>
    <property type="match status" value="4"/>
</dbReference>
<dbReference type="SUPFAM" id="SSF54556">
    <property type="entry name" value="Chitinase insertion domain"/>
    <property type="match status" value="4"/>
</dbReference>
<dbReference type="InterPro" id="IPR002557">
    <property type="entry name" value="Chitin-bd_dom"/>
</dbReference>
<dbReference type="EC" id="3.2.1.14" evidence="3"/>
<accession>A0A0R1E762</accession>
<evidence type="ECO:0000313" key="18">
    <source>
        <dbReference type="Proteomes" id="UP000002282"/>
    </source>
</evidence>
<feature type="domain" description="Chitin-binding type-2" evidence="15">
    <location>
        <begin position="1853"/>
        <end position="1905"/>
    </location>
</feature>
<dbReference type="KEGG" id="dya:Dyak_GE17254"/>
<reference evidence="17 18" key="2">
    <citation type="journal article" date="2007" name="PLoS Biol.">
        <title>Principles of genome evolution in the Drosophila melanogaster species group.</title>
        <authorList>
            <person name="Ranz J.M."/>
            <person name="Maurin D."/>
            <person name="Chan Y.S."/>
            <person name="von Grotthuss M."/>
            <person name="Hillier L.W."/>
            <person name="Roote J."/>
            <person name="Ashburner M."/>
            <person name="Bergman C.M."/>
        </authorList>
    </citation>
    <scope>NUCLEOTIDE SEQUENCE [LARGE SCALE GENOMIC DNA]</scope>
    <source>
        <strain evidence="18">Tai18E2 / Tucson 14021-0261.01</strain>
    </source>
</reference>
<dbReference type="Gene3D" id="3.20.20.80">
    <property type="entry name" value="Glycosidases"/>
    <property type="match status" value="4"/>
</dbReference>
<dbReference type="SMART" id="SM00636">
    <property type="entry name" value="Glyco_18"/>
    <property type="match status" value="4"/>
</dbReference>
<dbReference type="SUPFAM" id="SSF57625">
    <property type="entry name" value="Invertebrate chitin-binding proteins"/>
    <property type="match status" value="4"/>
</dbReference>
<protein>
    <recommendedName>
        <fullName evidence="3">chitinase</fullName>
        <ecNumber evidence="3">3.2.1.14</ecNumber>
    </recommendedName>
</protein>
<keyword evidence="18" id="KW-1185">Reference proteome</keyword>
<dbReference type="InterPro" id="IPR011583">
    <property type="entry name" value="Chitinase_II/V-like_cat"/>
</dbReference>
<dbReference type="InterPro" id="IPR029070">
    <property type="entry name" value="Chitinase_insertion_sf"/>
</dbReference>
<dbReference type="FunFam" id="3.10.50.10:FF:000001">
    <property type="entry name" value="Chitinase 3-like 1"/>
    <property type="match status" value="3"/>
</dbReference>
<evidence type="ECO:0000313" key="17">
    <source>
        <dbReference type="EMBL" id="KRK05062.1"/>
    </source>
</evidence>
<feature type="signal peptide" evidence="14">
    <location>
        <begin position="1"/>
        <end position="19"/>
    </location>
</feature>
<dbReference type="PROSITE" id="PS50940">
    <property type="entry name" value="CHIT_BIND_II"/>
    <property type="match status" value="4"/>
</dbReference>
<keyword evidence="6 12" id="KW-0378">Hydrolase</keyword>
<dbReference type="Proteomes" id="UP000002282">
    <property type="component" value="Unassembled WGS sequence"/>
</dbReference>
<keyword evidence="5 14" id="KW-0732">Signal</keyword>
<dbReference type="GO" id="GO:0008061">
    <property type="term" value="F:chitin binding"/>
    <property type="evidence" value="ECO:0007669"/>
    <property type="project" value="UniProtKB-KW"/>
</dbReference>
<feature type="domain" description="GH18" evidence="16">
    <location>
        <begin position="984"/>
        <end position="1353"/>
    </location>
</feature>
<feature type="domain" description="Chitin-binding type-2" evidence="15">
    <location>
        <begin position="714"/>
        <end position="769"/>
    </location>
</feature>
<gene>
    <name evidence="17" type="primary">Dyak\GE17254</name>
    <name evidence="17" type="synonym">dyak_GLEANR_186</name>
    <name evidence="17" type="synonym">GE17254</name>
    <name evidence="17" type="ORF">Dyak_GE17254</name>
</gene>
<feature type="region of interest" description="Disordered" evidence="13">
    <location>
        <begin position="779"/>
        <end position="813"/>
    </location>
</feature>
<keyword evidence="9" id="KW-0119">Carbohydrate metabolism</keyword>
<keyword evidence="11" id="KW-0624">Polysaccharide degradation</keyword>
<dbReference type="EMBL" id="CH891639">
    <property type="protein sequence ID" value="KRK05062.1"/>
    <property type="molecule type" value="Genomic_DNA"/>
</dbReference>
<evidence type="ECO:0000256" key="5">
    <source>
        <dbReference type="ARBA" id="ARBA00022729"/>
    </source>
</evidence>
<evidence type="ECO:0000256" key="1">
    <source>
        <dbReference type="ARBA" id="ARBA00000822"/>
    </source>
</evidence>
<feature type="chain" id="PRO_5006403282" description="chitinase" evidence="14">
    <location>
        <begin position="20"/>
        <end position="2314"/>
    </location>
</feature>
<keyword evidence="8" id="KW-1015">Disulfide bond</keyword>
<dbReference type="InterPro" id="IPR001223">
    <property type="entry name" value="Glyco_hydro18_cat"/>
</dbReference>
<keyword evidence="7" id="KW-0146">Chitin degradation</keyword>
<dbReference type="FunFam" id="2.170.140.10:FF:000004">
    <property type="entry name" value="Chitinase 5"/>
    <property type="match status" value="2"/>
</dbReference>
<evidence type="ECO:0000256" key="2">
    <source>
        <dbReference type="ARBA" id="ARBA00009121"/>
    </source>
</evidence>
<proteinExistence type="inferred from homology"/>
<evidence type="ECO:0000256" key="14">
    <source>
        <dbReference type="SAM" id="SignalP"/>
    </source>
</evidence>
<dbReference type="Gene3D" id="2.170.140.10">
    <property type="entry name" value="Chitin binding domain"/>
    <property type="match status" value="4"/>
</dbReference>
<evidence type="ECO:0000256" key="8">
    <source>
        <dbReference type="ARBA" id="ARBA00023157"/>
    </source>
</evidence>
<comment type="catalytic activity">
    <reaction evidence="1">
        <text>Random endo-hydrolysis of N-acetyl-beta-D-glucosaminide (1-&gt;4)-beta-linkages in chitin and chitodextrins.</text>
        <dbReference type="EC" id="3.2.1.14"/>
    </reaction>
</comment>
<dbReference type="GO" id="GO:0000272">
    <property type="term" value="P:polysaccharide catabolic process"/>
    <property type="evidence" value="ECO:0007669"/>
    <property type="project" value="UniProtKB-KW"/>
</dbReference>
<feature type="region of interest" description="Disordered" evidence="13">
    <location>
        <begin position="671"/>
        <end position="698"/>
    </location>
</feature>
<dbReference type="PANTHER" id="PTHR11177:SF359">
    <property type="entry name" value="CHITINASE 10-RELATED"/>
    <property type="match status" value="1"/>
</dbReference>
<keyword evidence="4" id="KW-0147">Chitin-binding</keyword>
<organism evidence="17 18">
    <name type="scientific">Drosophila yakuba</name>
    <name type="common">Fruit fly</name>
    <dbReference type="NCBI Taxonomy" id="7245"/>
    <lineage>
        <taxon>Eukaryota</taxon>
        <taxon>Metazoa</taxon>
        <taxon>Ecdysozoa</taxon>
        <taxon>Arthropoda</taxon>
        <taxon>Hexapoda</taxon>
        <taxon>Insecta</taxon>
        <taxon>Pterygota</taxon>
        <taxon>Neoptera</taxon>
        <taxon>Endopterygota</taxon>
        <taxon>Diptera</taxon>
        <taxon>Brachycera</taxon>
        <taxon>Muscomorpha</taxon>
        <taxon>Ephydroidea</taxon>
        <taxon>Drosophilidae</taxon>
        <taxon>Drosophila</taxon>
        <taxon>Sophophora</taxon>
    </lineage>
</organism>
<dbReference type="PROSITE" id="PS51910">
    <property type="entry name" value="GH18_2"/>
    <property type="match status" value="4"/>
</dbReference>
<evidence type="ECO:0000256" key="6">
    <source>
        <dbReference type="ARBA" id="ARBA00022801"/>
    </source>
</evidence>
<evidence type="ECO:0000256" key="7">
    <source>
        <dbReference type="ARBA" id="ARBA00023024"/>
    </source>
</evidence>
<dbReference type="OrthoDB" id="76388at2759"/>
<evidence type="ECO:0000256" key="13">
    <source>
        <dbReference type="SAM" id="MobiDB-lite"/>
    </source>
</evidence>
<evidence type="ECO:0000256" key="10">
    <source>
        <dbReference type="ARBA" id="ARBA00023295"/>
    </source>
</evidence>